<sequence length="55" mass="6308">MSANKLYQSEVVYKEICDSKIVAELAVAYRKTDINPELQEFLKIAKGKTMNPFIK</sequence>
<name>A0A1G4EQE5_BACMY</name>
<dbReference type="EMBL" id="FMAK01000034">
    <property type="protein sequence ID" value="SCB68346.1"/>
    <property type="molecule type" value="Genomic_DNA"/>
</dbReference>
<gene>
    <name evidence="1" type="ORF">BWGO95_02486</name>
</gene>
<proteinExistence type="predicted"/>
<reference evidence="1 2" key="1">
    <citation type="submission" date="2016-08" db="EMBL/GenBank/DDBJ databases">
        <authorList>
            <person name="Seilhamer J.J."/>
        </authorList>
    </citation>
    <scope>NUCLEOTIDE SEQUENCE [LARGE SCALE GENOMIC DNA]</scope>
    <source>
        <strain evidence="1 2">SDA_GO95</strain>
    </source>
</reference>
<evidence type="ECO:0000313" key="1">
    <source>
        <dbReference type="EMBL" id="SCB68346.1"/>
    </source>
</evidence>
<dbReference type="Proteomes" id="UP000195696">
    <property type="component" value="Unassembled WGS sequence"/>
</dbReference>
<dbReference type="RefSeq" id="WP_016104946.1">
    <property type="nucleotide sequence ID" value="NZ_FMAK01000034.1"/>
</dbReference>
<evidence type="ECO:0000313" key="2">
    <source>
        <dbReference type="Proteomes" id="UP000195696"/>
    </source>
</evidence>
<dbReference type="AlphaFoldDB" id="A0A1G4EQE5"/>
<protein>
    <submittedName>
        <fullName evidence="1">Uncharacterized protein</fullName>
    </submittedName>
</protein>
<accession>A0A1G4EQE5</accession>
<organism evidence="1 2">
    <name type="scientific">Bacillus mycoides</name>
    <dbReference type="NCBI Taxonomy" id="1405"/>
    <lineage>
        <taxon>Bacteria</taxon>
        <taxon>Bacillati</taxon>
        <taxon>Bacillota</taxon>
        <taxon>Bacilli</taxon>
        <taxon>Bacillales</taxon>
        <taxon>Bacillaceae</taxon>
        <taxon>Bacillus</taxon>
        <taxon>Bacillus cereus group</taxon>
    </lineage>
</organism>